<evidence type="ECO:0000259" key="2">
    <source>
        <dbReference type="SMART" id="SM00672"/>
    </source>
</evidence>
<dbReference type="InterPro" id="IPR006598">
    <property type="entry name" value="CAP10"/>
</dbReference>
<dbReference type="Pfam" id="PF05686">
    <property type="entry name" value="Glyco_transf_90"/>
    <property type="match status" value="1"/>
</dbReference>
<dbReference type="OrthoDB" id="767964at2"/>
<keyword evidence="1" id="KW-0808">Transferase</keyword>
<keyword evidence="4" id="KW-1185">Reference proteome</keyword>
<sequence>MPQKVIYYIKRFGYNALPKGYFRKKYSRLRELENAIDPKLIASRLDYYFKLPPPIELPAEAVRNGDIKNSRGTDYYLDLKESLQFFNKHFKISFRFGDDTSVNTYPTIVKARPIHGDNSNSILFKLNKVRHFKWVNDTREFKDKIDQIVWRGGAYQPLRKLFVKKFHNHPMCNFGQTNVPVEHVPWQREFLSIQDQLKYKFIFCPEGNDVATNLKWAMSSNSLVVMPKPRFETWFMEGKLKAGVHYAEVNDDGSNLEELIEFYISNPSRAQEIIANAHEWVKGFQNRDLEELLCLKVLERYGTYTGQKNFLKF</sequence>
<organism evidence="3 4">
    <name type="scientific">Luteibaculum oceani</name>
    <dbReference type="NCBI Taxonomy" id="1294296"/>
    <lineage>
        <taxon>Bacteria</taxon>
        <taxon>Pseudomonadati</taxon>
        <taxon>Bacteroidota</taxon>
        <taxon>Flavobacteriia</taxon>
        <taxon>Flavobacteriales</taxon>
        <taxon>Luteibaculaceae</taxon>
        <taxon>Luteibaculum</taxon>
    </lineage>
</organism>
<gene>
    <name evidence="3" type="ORF">FRX97_10970</name>
</gene>
<evidence type="ECO:0000313" key="4">
    <source>
        <dbReference type="Proteomes" id="UP000321168"/>
    </source>
</evidence>
<evidence type="ECO:0000313" key="3">
    <source>
        <dbReference type="EMBL" id="TXC76260.1"/>
    </source>
</evidence>
<accession>A0A5C6UUF6</accession>
<name>A0A5C6UUF6_9FLAO</name>
<evidence type="ECO:0000256" key="1">
    <source>
        <dbReference type="ARBA" id="ARBA00022679"/>
    </source>
</evidence>
<dbReference type="RefSeq" id="WP_147015263.1">
    <property type="nucleotide sequence ID" value="NZ_VORB01000010.1"/>
</dbReference>
<dbReference type="GO" id="GO:0016740">
    <property type="term" value="F:transferase activity"/>
    <property type="evidence" value="ECO:0007669"/>
    <property type="project" value="UniProtKB-KW"/>
</dbReference>
<dbReference type="PANTHER" id="PTHR12203">
    <property type="entry name" value="KDEL LYS-ASP-GLU-LEU CONTAINING - RELATED"/>
    <property type="match status" value="1"/>
</dbReference>
<dbReference type="Proteomes" id="UP000321168">
    <property type="component" value="Unassembled WGS sequence"/>
</dbReference>
<dbReference type="SMART" id="SM00672">
    <property type="entry name" value="CAP10"/>
    <property type="match status" value="1"/>
</dbReference>
<protein>
    <submittedName>
        <fullName evidence="3">Lipopolysaccharide A protein</fullName>
    </submittedName>
</protein>
<dbReference type="EMBL" id="VORB01000010">
    <property type="protein sequence ID" value="TXC76260.1"/>
    <property type="molecule type" value="Genomic_DNA"/>
</dbReference>
<dbReference type="PANTHER" id="PTHR12203:SF35">
    <property type="entry name" value="PROTEIN O-GLUCOSYLTRANSFERASE 1"/>
    <property type="match status" value="1"/>
</dbReference>
<dbReference type="AlphaFoldDB" id="A0A5C6UUF6"/>
<proteinExistence type="predicted"/>
<comment type="caution">
    <text evidence="3">The sequence shown here is derived from an EMBL/GenBank/DDBJ whole genome shotgun (WGS) entry which is preliminary data.</text>
</comment>
<reference evidence="3 4" key="1">
    <citation type="submission" date="2019-08" db="EMBL/GenBank/DDBJ databases">
        <title>Genome of Luteibaculum oceani JCM 18817.</title>
        <authorList>
            <person name="Bowman J.P."/>
        </authorList>
    </citation>
    <scope>NUCLEOTIDE SEQUENCE [LARGE SCALE GENOMIC DNA]</scope>
    <source>
        <strain evidence="3 4">JCM 18817</strain>
    </source>
</reference>
<feature type="domain" description="Glycosyl transferase CAP10" evidence="2">
    <location>
        <begin position="73"/>
        <end position="305"/>
    </location>
</feature>
<dbReference type="InterPro" id="IPR051091">
    <property type="entry name" value="O-Glucosyltr/Glycosyltrsf_90"/>
</dbReference>